<name>A0A4Y2W4R1_ARAVE</name>
<comment type="caution">
    <text evidence="1">The sequence shown here is derived from an EMBL/GenBank/DDBJ whole genome shotgun (WGS) entry which is preliminary data.</text>
</comment>
<dbReference type="InterPro" id="IPR012337">
    <property type="entry name" value="RNaseH-like_sf"/>
</dbReference>
<dbReference type="AlphaFoldDB" id="A0A4Y2W4R1"/>
<accession>A0A4Y2W4R1</accession>
<proteinExistence type="predicted"/>
<dbReference type="EMBL" id="BGPR01055401">
    <property type="protein sequence ID" value="GBO31992.1"/>
    <property type="molecule type" value="Genomic_DNA"/>
</dbReference>
<organism evidence="1 2">
    <name type="scientific">Araneus ventricosus</name>
    <name type="common">Orbweaver spider</name>
    <name type="synonym">Epeira ventricosa</name>
    <dbReference type="NCBI Taxonomy" id="182803"/>
    <lineage>
        <taxon>Eukaryota</taxon>
        <taxon>Metazoa</taxon>
        <taxon>Ecdysozoa</taxon>
        <taxon>Arthropoda</taxon>
        <taxon>Chelicerata</taxon>
        <taxon>Arachnida</taxon>
        <taxon>Araneae</taxon>
        <taxon>Araneomorphae</taxon>
        <taxon>Entelegynae</taxon>
        <taxon>Araneoidea</taxon>
        <taxon>Araneidae</taxon>
        <taxon>Araneus</taxon>
    </lineage>
</organism>
<reference evidence="1 2" key="1">
    <citation type="journal article" date="2019" name="Sci. Rep.">
        <title>Orb-weaving spider Araneus ventricosus genome elucidates the spidroin gene catalogue.</title>
        <authorList>
            <person name="Kono N."/>
            <person name="Nakamura H."/>
            <person name="Ohtoshi R."/>
            <person name="Moran D.A.P."/>
            <person name="Shinohara A."/>
            <person name="Yoshida Y."/>
            <person name="Fujiwara M."/>
            <person name="Mori M."/>
            <person name="Tomita M."/>
            <person name="Arakawa K."/>
        </authorList>
    </citation>
    <scope>NUCLEOTIDE SEQUENCE [LARGE SCALE GENOMIC DNA]</scope>
</reference>
<keyword evidence="2" id="KW-1185">Reference proteome</keyword>
<dbReference type="Gene3D" id="3.30.420.10">
    <property type="entry name" value="Ribonuclease H-like superfamily/Ribonuclease H"/>
    <property type="match status" value="1"/>
</dbReference>
<dbReference type="Proteomes" id="UP000499080">
    <property type="component" value="Unassembled WGS sequence"/>
</dbReference>
<dbReference type="OrthoDB" id="6514389at2759"/>
<dbReference type="SUPFAM" id="SSF53098">
    <property type="entry name" value="Ribonuclease H-like"/>
    <property type="match status" value="1"/>
</dbReference>
<protein>
    <submittedName>
        <fullName evidence="1">Uncharacterized protein</fullName>
    </submittedName>
</protein>
<gene>
    <name evidence="1" type="ORF">AVEN_182975_1</name>
</gene>
<dbReference type="InterPro" id="IPR036397">
    <property type="entry name" value="RNaseH_sf"/>
</dbReference>
<evidence type="ECO:0000313" key="2">
    <source>
        <dbReference type="Proteomes" id="UP000499080"/>
    </source>
</evidence>
<evidence type="ECO:0000313" key="1">
    <source>
        <dbReference type="EMBL" id="GBO31992.1"/>
    </source>
</evidence>
<dbReference type="GO" id="GO:0003676">
    <property type="term" value="F:nucleic acid binding"/>
    <property type="evidence" value="ECO:0007669"/>
    <property type="project" value="InterPro"/>
</dbReference>
<sequence length="182" mass="20858">MFPEFEMVFMTRGIGLEPVYFAIEREPVFTNAISFGVSTHCFGRSWEPLYEVPPRRLPHLAHKSIPISLEETWRSDKTEFQIFTDGSKTDKGTAFTFCVFCHGFIHHKWWAKLYDNNSVIQAEMGALREVLRWLSQKSLAKCTIHTDSQSSLKALAVLKSISTIARDILNIWSSLKTEVVIS</sequence>